<sequence length="136" mass="15987">MEKSRAQKDLAVWQLKVAKFQFVTLRQNMTPAEIYKAEHLEAANEDSFVCTPDDRRSLGTTQRVYRSTRSTIVDVHTRHSDTLYPDYRRSLGTALRVYRNTRSTIAEHARIHNGTRRAIYDRRRVRIHRSTARLTV</sequence>
<dbReference type="WBParaSite" id="PSAMB.scaffold10040size4401.g32992.t1">
    <property type="protein sequence ID" value="PSAMB.scaffold10040size4401.g32992.t1"/>
    <property type="gene ID" value="PSAMB.scaffold10040size4401.g32992"/>
</dbReference>
<organism evidence="1 2">
    <name type="scientific">Plectus sambesii</name>
    <dbReference type="NCBI Taxonomy" id="2011161"/>
    <lineage>
        <taxon>Eukaryota</taxon>
        <taxon>Metazoa</taxon>
        <taxon>Ecdysozoa</taxon>
        <taxon>Nematoda</taxon>
        <taxon>Chromadorea</taxon>
        <taxon>Plectida</taxon>
        <taxon>Plectina</taxon>
        <taxon>Plectoidea</taxon>
        <taxon>Plectidae</taxon>
        <taxon>Plectus</taxon>
    </lineage>
</organism>
<dbReference type="AlphaFoldDB" id="A0A914UHT8"/>
<protein>
    <submittedName>
        <fullName evidence="2">Uncharacterized protein</fullName>
    </submittedName>
</protein>
<dbReference type="Proteomes" id="UP000887566">
    <property type="component" value="Unplaced"/>
</dbReference>
<reference evidence="2" key="1">
    <citation type="submission" date="2022-11" db="UniProtKB">
        <authorList>
            <consortium name="WormBaseParasite"/>
        </authorList>
    </citation>
    <scope>IDENTIFICATION</scope>
</reference>
<proteinExistence type="predicted"/>
<evidence type="ECO:0000313" key="1">
    <source>
        <dbReference type="Proteomes" id="UP000887566"/>
    </source>
</evidence>
<accession>A0A914UHT8</accession>
<evidence type="ECO:0000313" key="2">
    <source>
        <dbReference type="WBParaSite" id="PSAMB.scaffold10040size4401.g32992.t1"/>
    </source>
</evidence>
<keyword evidence="1" id="KW-1185">Reference proteome</keyword>
<name>A0A914UHT8_9BILA</name>